<accession>K1ST29</accession>
<comment type="caution">
    <text evidence="1">The sequence shown here is derived from an EMBL/GenBank/DDBJ whole genome shotgun (WGS) entry which is preliminary data.</text>
</comment>
<protein>
    <submittedName>
        <fullName evidence="1">Relaxase/mobilization nuclease domain protein</fullName>
    </submittedName>
</protein>
<name>K1ST29_9ZZZZ</name>
<organism evidence="1">
    <name type="scientific">human gut metagenome</name>
    <dbReference type="NCBI Taxonomy" id="408170"/>
    <lineage>
        <taxon>unclassified sequences</taxon>
        <taxon>metagenomes</taxon>
        <taxon>organismal metagenomes</taxon>
    </lineage>
</organism>
<gene>
    <name evidence="1" type="ORF">OBE_14146</name>
</gene>
<dbReference type="AlphaFoldDB" id="K1ST29"/>
<evidence type="ECO:0000313" key="1">
    <source>
        <dbReference type="EMBL" id="EKC50416.1"/>
    </source>
</evidence>
<dbReference type="EMBL" id="AJWZ01009743">
    <property type="protein sequence ID" value="EKC50416.1"/>
    <property type="molecule type" value="Genomic_DNA"/>
</dbReference>
<sequence length="78" mass="8920">MAYTSVLPVHRLDRSIDYVKDRAKTTKSAGSLEEAIDYALNREKTEQTIFEDAMGCTCENAYVDMVKTKERFHKKDGV</sequence>
<proteinExistence type="predicted"/>
<feature type="non-terminal residue" evidence="1">
    <location>
        <position position="78"/>
    </location>
</feature>
<reference evidence="1" key="1">
    <citation type="journal article" date="2013" name="Environ. Microbiol.">
        <title>Microbiota from the distal guts of lean and obese adolescents exhibit partial functional redundancy besides clear differences in community structure.</title>
        <authorList>
            <person name="Ferrer M."/>
            <person name="Ruiz A."/>
            <person name="Lanza F."/>
            <person name="Haange S.B."/>
            <person name="Oberbach A."/>
            <person name="Till H."/>
            <person name="Bargiela R."/>
            <person name="Campoy C."/>
            <person name="Segura M.T."/>
            <person name="Richter M."/>
            <person name="von Bergen M."/>
            <person name="Seifert J."/>
            <person name="Suarez A."/>
        </authorList>
    </citation>
    <scope>NUCLEOTIDE SEQUENCE</scope>
</reference>